<evidence type="ECO:0000313" key="1">
    <source>
        <dbReference type="EMBL" id="SMF98146.1"/>
    </source>
</evidence>
<sequence>MHRKLACAEFDGAAVALFAVCAVTCRHEVAMPGVFRRGMRAGAGCARFTARAVAMSIPHVCVRARVRLLAGVRADAPARLHLAAAVHPMLRPRGRKARARTLYDFKEVQHTVLKS</sequence>
<accession>A0A238GYS7</accession>
<organism evidence="1 2">
    <name type="scientific">Burkholderia singularis</name>
    <dbReference type="NCBI Taxonomy" id="1503053"/>
    <lineage>
        <taxon>Bacteria</taxon>
        <taxon>Pseudomonadati</taxon>
        <taxon>Pseudomonadota</taxon>
        <taxon>Betaproteobacteria</taxon>
        <taxon>Burkholderiales</taxon>
        <taxon>Burkholderiaceae</taxon>
        <taxon>Burkholderia</taxon>
        <taxon>pseudomallei group</taxon>
    </lineage>
</organism>
<reference evidence="1 2" key="1">
    <citation type="submission" date="2017-04" db="EMBL/GenBank/DDBJ databases">
        <authorList>
            <person name="Afonso C.L."/>
            <person name="Miller P.J."/>
            <person name="Scott M.A."/>
            <person name="Spackman E."/>
            <person name="Goraichik I."/>
            <person name="Dimitrov K.M."/>
            <person name="Suarez D.L."/>
            <person name="Swayne D.E."/>
        </authorList>
    </citation>
    <scope>NUCLEOTIDE SEQUENCE [LARGE SCALE GENOMIC DNA]</scope>
    <source>
        <strain evidence="1">LMG 28154</strain>
    </source>
</reference>
<dbReference type="Proteomes" id="UP000198460">
    <property type="component" value="Unassembled WGS sequence"/>
</dbReference>
<dbReference type="AlphaFoldDB" id="A0A238GYS7"/>
<dbReference type="EMBL" id="FXAN01000013">
    <property type="protein sequence ID" value="SMF98146.1"/>
    <property type="molecule type" value="Genomic_DNA"/>
</dbReference>
<name>A0A238GYS7_9BURK</name>
<dbReference type="RefSeq" id="WP_089339227.1">
    <property type="nucleotide sequence ID" value="NZ_FXAN01000013.1"/>
</dbReference>
<proteinExistence type="predicted"/>
<evidence type="ECO:0000313" key="2">
    <source>
        <dbReference type="Proteomes" id="UP000198460"/>
    </source>
</evidence>
<protein>
    <submittedName>
        <fullName evidence="1">Uncharacterized protein</fullName>
    </submittedName>
</protein>
<gene>
    <name evidence="1" type="ORF">BSIN_1436</name>
</gene>